<reference evidence="3" key="1">
    <citation type="journal article" date="2019" name="Int. J. Syst. Evol. Microbiol.">
        <title>The Global Catalogue of Microorganisms (GCM) 10K type strain sequencing project: providing services to taxonomists for standard genome sequencing and annotation.</title>
        <authorList>
            <consortium name="The Broad Institute Genomics Platform"/>
            <consortium name="The Broad Institute Genome Sequencing Center for Infectious Disease"/>
            <person name="Wu L."/>
            <person name="Ma J."/>
        </authorList>
    </citation>
    <scope>NUCLEOTIDE SEQUENCE [LARGE SCALE GENOMIC DNA]</scope>
    <source>
        <strain evidence="3">JCM 18015</strain>
    </source>
</reference>
<feature type="transmembrane region" description="Helical" evidence="1">
    <location>
        <begin position="20"/>
        <end position="42"/>
    </location>
</feature>
<sequence length="63" mass="6635">MSAPDTNLEKQERRHKPSMIALRLVIAFAVLALVGFVALQMLGSGDPIAEELETGSAPSAAVD</sequence>
<comment type="caution">
    <text evidence="2">The sequence shown here is derived from an EMBL/GenBank/DDBJ whole genome shotgun (WGS) entry which is preliminary data.</text>
</comment>
<keyword evidence="3" id="KW-1185">Reference proteome</keyword>
<gene>
    <name evidence="2" type="ORF">GCM10023209_07830</name>
</gene>
<dbReference type="RefSeq" id="WP_259546555.1">
    <property type="nucleotide sequence ID" value="NZ_BAABHW010000001.1"/>
</dbReference>
<evidence type="ECO:0000313" key="2">
    <source>
        <dbReference type="EMBL" id="GAA5067828.1"/>
    </source>
</evidence>
<keyword evidence="1" id="KW-0812">Transmembrane</keyword>
<proteinExistence type="predicted"/>
<name>A0ABP9L1N5_9RHOB</name>
<dbReference type="Proteomes" id="UP001499910">
    <property type="component" value="Unassembled WGS sequence"/>
</dbReference>
<evidence type="ECO:0000313" key="3">
    <source>
        <dbReference type="Proteomes" id="UP001499910"/>
    </source>
</evidence>
<keyword evidence="1" id="KW-1133">Transmembrane helix</keyword>
<organism evidence="2 3">
    <name type="scientific">[Roseibacterium] beibuensis</name>
    <dbReference type="NCBI Taxonomy" id="1193142"/>
    <lineage>
        <taxon>Bacteria</taxon>
        <taxon>Pseudomonadati</taxon>
        <taxon>Pseudomonadota</taxon>
        <taxon>Alphaproteobacteria</taxon>
        <taxon>Rhodobacterales</taxon>
        <taxon>Roseobacteraceae</taxon>
        <taxon>Roseicyclus</taxon>
    </lineage>
</organism>
<accession>A0ABP9L1N5</accession>
<dbReference type="EMBL" id="BAABHW010000001">
    <property type="protein sequence ID" value="GAA5067828.1"/>
    <property type="molecule type" value="Genomic_DNA"/>
</dbReference>
<protein>
    <submittedName>
        <fullName evidence="2">Uncharacterized protein</fullName>
    </submittedName>
</protein>
<keyword evidence="1" id="KW-0472">Membrane</keyword>
<evidence type="ECO:0000256" key="1">
    <source>
        <dbReference type="SAM" id="Phobius"/>
    </source>
</evidence>